<dbReference type="InterPro" id="IPR044927">
    <property type="entry name" value="Endonuclea_NS_2"/>
</dbReference>
<reference evidence="3" key="1">
    <citation type="submission" date="2019-04" db="EMBL/GenBank/DDBJ databases">
        <title>Evolution of Biomass-Degrading Anaerobic Consortia Revealed by Metagenomics.</title>
        <authorList>
            <person name="Peng X."/>
        </authorList>
    </citation>
    <scope>NUCLEOTIDE SEQUENCE</scope>
    <source>
        <strain evidence="3">SIG311</strain>
    </source>
</reference>
<dbReference type="AlphaFoldDB" id="A0A927UBR9"/>
<dbReference type="Pfam" id="PF13930">
    <property type="entry name" value="Endonuclea_NS_2"/>
    <property type="match status" value="1"/>
</dbReference>
<protein>
    <recommendedName>
        <fullName evidence="2">Type VII secretion system protein EssD-like domain-containing protein</fullName>
    </recommendedName>
</protein>
<dbReference type="InterPro" id="IPR044929">
    <property type="entry name" value="DNA/RNA_non-sp_Endonuclease_sf"/>
</dbReference>
<keyword evidence="1" id="KW-0732">Signal</keyword>
<dbReference type="Gene3D" id="3.40.10.10">
    <property type="entry name" value="DNA Methylphosphotriester Repair Domain"/>
    <property type="match status" value="1"/>
</dbReference>
<name>A0A927UBR9_9FIRM</name>
<dbReference type="EMBL" id="SVER01000021">
    <property type="protein sequence ID" value="MBE5919978.1"/>
    <property type="molecule type" value="Genomic_DNA"/>
</dbReference>
<evidence type="ECO:0000259" key="2">
    <source>
        <dbReference type="Pfam" id="PF13930"/>
    </source>
</evidence>
<accession>A0A927UBR9</accession>
<gene>
    <name evidence="3" type="ORF">E7272_09060</name>
</gene>
<feature type="signal peptide" evidence="1">
    <location>
        <begin position="1"/>
        <end position="27"/>
    </location>
</feature>
<sequence length="327" mass="36200">MRKRLLLCLAACTILIGGYSFYGISNAGDEGKIIQIDETEDVPTTGSSTATEADVEVFSIDQVGTYSGNPYIVINSNLPYFTDLDKTRTDAFEVYSELDSLGRCGVAYANICKELMPTEDRGEIGSIKPSGWHTANYHDYIDGNYLYNRCHLIGYQLSGENANEKNLITGTRYLNVQGMLPFEEEVADYVERTGNHVLYRVTPIFEGNNMVASGVLMEAYSVEDQGKGVMFNVYCYNVQPGIVINYSTGDSALAEEAAPIQSQETSVQTSNAQSDTVTYVLNTNTKKFHYPACSSVDDIKDNNRQDYTGTREELINQGYDSCGRCHP</sequence>
<proteinExistence type="predicted"/>
<evidence type="ECO:0000313" key="3">
    <source>
        <dbReference type="EMBL" id="MBE5919978.1"/>
    </source>
</evidence>
<dbReference type="Gene3D" id="3.40.570.10">
    <property type="entry name" value="Extracellular Endonuclease, subunit A"/>
    <property type="match status" value="1"/>
</dbReference>
<evidence type="ECO:0000313" key="4">
    <source>
        <dbReference type="Proteomes" id="UP000766246"/>
    </source>
</evidence>
<dbReference type="InterPro" id="IPR035451">
    <property type="entry name" value="Ada-like_dom_sf"/>
</dbReference>
<feature type="domain" description="Type VII secretion system protein EssD-like" evidence="2">
    <location>
        <begin position="94"/>
        <end position="219"/>
    </location>
</feature>
<evidence type="ECO:0000256" key="1">
    <source>
        <dbReference type="SAM" id="SignalP"/>
    </source>
</evidence>
<dbReference type="Proteomes" id="UP000766246">
    <property type="component" value="Unassembled WGS sequence"/>
</dbReference>
<organism evidence="3 4">
    <name type="scientific">Pseudobutyrivibrio ruminis</name>
    <dbReference type="NCBI Taxonomy" id="46206"/>
    <lineage>
        <taxon>Bacteria</taxon>
        <taxon>Bacillati</taxon>
        <taxon>Bacillota</taxon>
        <taxon>Clostridia</taxon>
        <taxon>Lachnospirales</taxon>
        <taxon>Lachnospiraceae</taxon>
        <taxon>Pseudobutyrivibrio</taxon>
    </lineage>
</organism>
<feature type="chain" id="PRO_5036712659" description="Type VII secretion system protein EssD-like domain-containing protein" evidence="1">
    <location>
        <begin position="28"/>
        <end position="327"/>
    </location>
</feature>
<dbReference type="SUPFAM" id="SSF57884">
    <property type="entry name" value="Ada DNA repair protein, N-terminal domain (N-Ada 10)"/>
    <property type="match status" value="1"/>
</dbReference>
<comment type="caution">
    <text evidence="3">The sequence shown here is derived from an EMBL/GenBank/DDBJ whole genome shotgun (WGS) entry which is preliminary data.</text>
</comment>